<dbReference type="InterPro" id="IPR002970">
    <property type="entry name" value="Tick_his-bd"/>
</dbReference>
<name>Q8I9T9_ORNKA</name>
<dbReference type="Pfam" id="PF02098">
    <property type="entry name" value="His_binding"/>
    <property type="match status" value="1"/>
</dbReference>
<dbReference type="GO" id="GO:0043176">
    <property type="term" value="F:amine binding"/>
    <property type="evidence" value="ECO:0007669"/>
    <property type="project" value="InterPro"/>
</dbReference>
<dbReference type="AlphaFoldDB" id="Q8I9T9"/>
<reference evidence="2" key="2">
    <citation type="journal article" date="2002" name="Toxicon">
        <title>Pathogenic mechanisms of sand tampan toxicoses induced by the tick, Ornithodoros savignyi.</title>
        <authorList>
            <person name="Mans B.J."/>
            <person name="Steinmann C.M."/>
            <person name="Venter J.D."/>
            <person name="Louw A.I."/>
            <person name="Neitz A.W."/>
        </authorList>
    </citation>
    <scope>NUCLEOTIDE SEQUENCE</scope>
    <source>
        <tissue evidence="2">Salivary gland</tissue>
    </source>
</reference>
<dbReference type="InterPro" id="IPR012674">
    <property type="entry name" value="Calycin"/>
</dbReference>
<dbReference type="EMBL" id="AF452891">
    <property type="protein sequence ID" value="AAN76831.1"/>
    <property type="molecule type" value="mRNA"/>
</dbReference>
<dbReference type="SUPFAM" id="SSF50814">
    <property type="entry name" value="Lipocalins"/>
    <property type="match status" value="1"/>
</dbReference>
<keyword evidence="1" id="KW-0732">Signal</keyword>
<reference evidence="2" key="1">
    <citation type="journal article" date="2001" name="Electrophoresis">
        <title>Identification of putative proteins involved in granule biogenesis of tick salivary glands.</title>
        <authorList>
            <person name="Mans B.J."/>
            <person name="Venter J.D."/>
            <person name="Vrey P.J."/>
            <person name="Louw A.I."/>
            <person name="Neitz A.W."/>
        </authorList>
    </citation>
    <scope>NUCLEOTIDE SEQUENCE</scope>
    <source>
        <tissue evidence="2">Salivary gland</tissue>
    </source>
</reference>
<dbReference type="Gene3D" id="2.40.128.20">
    <property type="match status" value="1"/>
</dbReference>
<feature type="chain" id="PRO_5004308092" evidence="1">
    <location>
        <begin position="21"/>
        <end position="176"/>
    </location>
</feature>
<dbReference type="GO" id="GO:0030682">
    <property type="term" value="P:symbiont-mediated perturbation of host defenses"/>
    <property type="evidence" value="ECO:0007669"/>
    <property type="project" value="InterPro"/>
</dbReference>
<protein>
    <submittedName>
        <fullName evidence="2">TSGP4</fullName>
    </submittedName>
</protein>
<reference evidence="2" key="4">
    <citation type="journal article" date="2004" name="S. Afr. J. Sci.">
        <title>The sand tampan, Ornithodoros savignyi, as a model for tick host interactions.</title>
        <authorList>
            <person name="Mans B.J."/>
            <person name="Neitz A.W.H."/>
        </authorList>
    </citation>
    <scope>NUCLEOTIDE SEQUENCE</scope>
    <source>
        <tissue evidence="2">Salivary gland</tissue>
    </source>
</reference>
<reference evidence="2" key="3">
    <citation type="journal article" date="2003" name="Mol. Biol. Evol.">
        <title>The major tick salivary gland proteins and toxins from the soft tick, Ornithodoros savignyi, are part of the tick Lipocalin family: implications for the origins of tick toxicoses.</title>
        <authorList>
            <person name="Mans B.J."/>
            <person name="Louw A.I."/>
            <person name="Neitz A.W."/>
        </authorList>
    </citation>
    <scope>NUCLEOTIDE SEQUENCE</scope>
    <source>
        <tissue evidence="2">Salivary gland</tissue>
    </source>
</reference>
<proteinExistence type="evidence at transcript level"/>
<evidence type="ECO:0000313" key="2">
    <source>
        <dbReference type="EMBL" id="AAN76831.1"/>
    </source>
</evidence>
<sequence>MDCKLVAIALFIFSLDFAHAANDVWNVLKGSDSKFLMVKRTYERGANKCVYMKRTSMDESSHTLEVLMGYSKAGTTTDFVEPSKYTVTATSEGASTYNMMTVRRGPASHGVKFELVYSDDQGCNILQMKTSPFPGKCELWAPEGKAKNVESSCSGKFKELCGDAVETPYAEGCRVP</sequence>
<organism evidence="2">
    <name type="scientific">Ornithodoros kalahariensis</name>
    <name type="common">Tick</name>
    <dbReference type="NCBI Taxonomy" id="1580572"/>
    <lineage>
        <taxon>Eukaryota</taxon>
        <taxon>Metazoa</taxon>
        <taxon>Ecdysozoa</taxon>
        <taxon>Arthropoda</taxon>
        <taxon>Chelicerata</taxon>
        <taxon>Arachnida</taxon>
        <taxon>Acari</taxon>
        <taxon>Parasitiformes</taxon>
        <taxon>Ixodida</taxon>
        <taxon>Ixodoidea</taxon>
        <taxon>Argasidae</taxon>
        <taxon>Ornithodorinae</taxon>
        <taxon>Ornithodoros</taxon>
    </lineage>
</organism>
<feature type="signal peptide" evidence="1">
    <location>
        <begin position="1"/>
        <end position="20"/>
    </location>
</feature>
<accession>Q8I9T9</accession>
<evidence type="ECO:0000256" key="1">
    <source>
        <dbReference type="SAM" id="SignalP"/>
    </source>
</evidence>